<dbReference type="Proteomes" id="UP001161757">
    <property type="component" value="Unassembled WGS sequence"/>
</dbReference>
<comment type="function">
    <text evidence="2">Histones H3 and H4 chaperone involved in the nucleosome formation and heterochromatin silencing. Required for the deposition of H3K56ac-carrying H3-H4 complex onto newly-replicated DNA. Plays a role in the transcriptional regulation of the cell-cycle dependent histone genes by creating a repressive structure at the core histone gene promoter.</text>
</comment>
<comment type="subunit">
    <text evidence="3">Interacts with histones H3 and H4.</text>
</comment>
<dbReference type="GO" id="GO:0042393">
    <property type="term" value="F:histone binding"/>
    <property type="evidence" value="ECO:0007669"/>
    <property type="project" value="TreeGrafter"/>
</dbReference>
<feature type="compositionally biased region" description="Acidic residues" evidence="4">
    <location>
        <begin position="541"/>
        <end position="556"/>
    </location>
</feature>
<dbReference type="InterPro" id="IPR011993">
    <property type="entry name" value="PH-like_dom_sf"/>
</dbReference>
<evidence type="ECO:0000313" key="6">
    <source>
        <dbReference type="EMBL" id="KAJ8990566.1"/>
    </source>
</evidence>
<name>A0AAN6EUH5_EXODE</name>
<evidence type="ECO:0000256" key="4">
    <source>
        <dbReference type="SAM" id="MobiDB-lite"/>
    </source>
</evidence>
<organism evidence="6 7">
    <name type="scientific">Exophiala dermatitidis</name>
    <name type="common">Black yeast-like fungus</name>
    <name type="synonym">Wangiella dermatitidis</name>
    <dbReference type="NCBI Taxonomy" id="5970"/>
    <lineage>
        <taxon>Eukaryota</taxon>
        <taxon>Fungi</taxon>
        <taxon>Dikarya</taxon>
        <taxon>Ascomycota</taxon>
        <taxon>Pezizomycotina</taxon>
        <taxon>Eurotiomycetes</taxon>
        <taxon>Chaetothyriomycetidae</taxon>
        <taxon>Chaetothyriales</taxon>
        <taxon>Herpotrichiellaceae</taxon>
        <taxon>Exophiala</taxon>
    </lineage>
</organism>
<dbReference type="PANTHER" id="PTHR45849:SF3">
    <property type="entry name" value="HISTONE CHAPERONE RTT106"/>
    <property type="match status" value="1"/>
</dbReference>
<evidence type="ECO:0000256" key="1">
    <source>
        <dbReference type="ARBA" id="ARBA00006159"/>
    </source>
</evidence>
<dbReference type="EMBL" id="JAJGCB010000010">
    <property type="protein sequence ID" value="KAJ8990566.1"/>
    <property type="molecule type" value="Genomic_DNA"/>
</dbReference>
<evidence type="ECO:0000313" key="7">
    <source>
        <dbReference type="Proteomes" id="UP001161757"/>
    </source>
</evidence>
<feature type="region of interest" description="Disordered" evidence="4">
    <location>
        <begin position="397"/>
        <end position="579"/>
    </location>
</feature>
<dbReference type="Gene3D" id="2.30.29.30">
    <property type="entry name" value="Pleckstrin-homology domain (PH domain)/Phosphotyrosine-binding domain (PTB)"/>
    <property type="match status" value="1"/>
</dbReference>
<evidence type="ECO:0000256" key="2">
    <source>
        <dbReference type="ARBA" id="ARBA00037550"/>
    </source>
</evidence>
<gene>
    <name evidence="6" type="ORF">HRR80_005344</name>
</gene>
<dbReference type="SUPFAM" id="SSF50729">
    <property type="entry name" value="PH domain-like"/>
    <property type="match status" value="1"/>
</dbReference>
<feature type="region of interest" description="Disordered" evidence="4">
    <location>
        <begin position="180"/>
        <end position="200"/>
    </location>
</feature>
<dbReference type="InterPro" id="IPR013719">
    <property type="entry name" value="RTT106/SPT16-like_middle_dom"/>
</dbReference>
<feature type="compositionally biased region" description="Acidic residues" evidence="4">
    <location>
        <begin position="505"/>
        <end position="534"/>
    </location>
</feature>
<feature type="region of interest" description="Disordered" evidence="4">
    <location>
        <begin position="46"/>
        <end position="87"/>
    </location>
</feature>
<evidence type="ECO:0000256" key="3">
    <source>
        <dbReference type="ARBA" id="ARBA00038654"/>
    </source>
</evidence>
<sequence>MSDSSVIDRAFAQDKQLRKRVFDAIQTSPQHAPLFEDIARYHLTHTSNGTGDATDNDSEPASKKRKLVNGSSVSTSQPPSTTLSKQNRQVLLEARDVSFSIPQRKKLHLGIAQYTGGGEDKNKSATGNTTPSTHTLFARNPATSSIEFEVDLNQFAYALRLPVPEKATKQYNFCLLPRSTSTSTSNSTSTNSTYTNSGSTSTVEPIIWTVNHGPLKSLQISDPKLTKIISDSDSEPDQTFSIALNHILQTATRGNVSLTYPTETEFASAKPESHRKSDKAYHVKAFRGSKDGFLFFLENGIFFGFKKPLAFFAFDDIVSISYTSVLQRTFNLNVAYRPSSSGDAATTIPNGDEDVQEIEFSMLDQADFPGIDAYVKRHGLQDASLAESRRAAAAAAKKAGGGGGVAGSTGGGVNTATSGVDDGGEEEEDTRTELEKAQQQLEDEEDELEEDYDPGSEGESDGSGGSSESDADDDNDDGHDQRASGRKKKANNHSGQNRDLVAEELGSEAEDVSITEDEVEEQEGHEDNEADPDGGEQHAAEEEEYDEDEDEVEDEHYDDHKNTWAHEAGMPDPDDEDQL</sequence>
<proteinExistence type="inferred from homology"/>
<comment type="caution">
    <text evidence="6">The sequence shown here is derived from an EMBL/GenBank/DDBJ whole genome shotgun (WGS) entry which is preliminary data.</text>
</comment>
<feature type="region of interest" description="Disordered" evidence="4">
    <location>
        <begin position="114"/>
        <end position="134"/>
    </location>
</feature>
<dbReference type="SMART" id="SM01287">
    <property type="entry name" value="Rtt106"/>
    <property type="match status" value="1"/>
</dbReference>
<dbReference type="Pfam" id="PF08512">
    <property type="entry name" value="Rttp106-like_middle"/>
    <property type="match status" value="1"/>
</dbReference>
<reference evidence="6" key="1">
    <citation type="submission" date="2023-01" db="EMBL/GenBank/DDBJ databases">
        <title>Exophiala dermititidis isolated from Cystic Fibrosis Patient.</title>
        <authorList>
            <person name="Kurbessoian T."/>
            <person name="Crocker A."/>
            <person name="Murante D."/>
            <person name="Hogan D.A."/>
            <person name="Stajich J.E."/>
        </authorList>
    </citation>
    <scope>NUCLEOTIDE SEQUENCE</scope>
    <source>
        <strain evidence="6">Ex8</strain>
    </source>
</reference>
<dbReference type="PANTHER" id="PTHR45849">
    <property type="entry name" value="FACT COMPLEX SUBUNIT SSRP1"/>
    <property type="match status" value="1"/>
</dbReference>
<protein>
    <recommendedName>
        <fullName evidence="5">Histone chaperone RTT106/FACT complex subunit SPT16-like middle domain-containing protein</fullName>
    </recommendedName>
</protein>
<dbReference type="InterPro" id="IPR050454">
    <property type="entry name" value="RTT106/SSRP1_HistChap/FACT"/>
</dbReference>
<comment type="similarity">
    <text evidence="1">Belongs to the RTT106 family.</text>
</comment>
<feature type="compositionally biased region" description="Polar residues" evidence="4">
    <location>
        <begin position="124"/>
        <end position="134"/>
    </location>
</feature>
<dbReference type="Gene3D" id="2.30.29.120">
    <property type="match status" value="1"/>
</dbReference>
<dbReference type="GO" id="GO:0031491">
    <property type="term" value="F:nucleosome binding"/>
    <property type="evidence" value="ECO:0007669"/>
    <property type="project" value="TreeGrafter"/>
</dbReference>
<feature type="compositionally biased region" description="Low complexity" evidence="4">
    <location>
        <begin position="71"/>
        <end position="84"/>
    </location>
</feature>
<dbReference type="AlphaFoldDB" id="A0AAN6EUH5"/>
<feature type="compositionally biased region" description="Gly residues" evidence="4">
    <location>
        <begin position="399"/>
        <end position="413"/>
    </location>
</feature>
<evidence type="ECO:0000259" key="5">
    <source>
        <dbReference type="SMART" id="SM01287"/>
    </source>
</evidence>
<feature type="compositionally biased region" description="Acidic residues" evidence="4">
    <location>
        <begin position="441"/>
        <end position="460"/>
    </location>
</feature>
<accession>A0AAN6EUH5</accession>
<feature type="domain" description="Histone chaperone RTT106/FACT complex subunit SPT16-like middle" evidence="5">
    <location>
        <begin position="280"/>
        <end position="385"/>
    </location>
</feature>